<evidence type="ECO:0000313" key="3">
    <source>
        <dbReference type="EMBL" id="MFD2789344.1"/>
    </source>
</evidence>
<protein>
    <submittedName>
        <fullName evidence="3">Response regulator</fullName>
    </submittedName>
</protein>
<dbReference type="InterPro" id="IPR001789">
    <property type="entry name" value="Sig_transdc_resp-reg_receiver"/>
</dbReference>
<keyword evidence="4" id="KW-1185">Reference proteome</keyword>
<organism evidence="3 4">
    <name type="scientific">Arenibacter antarcticus</name>
    <dbReference type="NCBI Taxonomy" id="2040469"/>
    <lineage>
        <taxon>Bacteria</taxon>
        <taxon>Pseudomonadati</taxon>
        <taxon>Bacteroidota</taxon>
        <taxon>Flavobacteriia</taxon>
        <taxon>Flavobacteriales</taxon>
        <taxon>Flavobacteriaceae</taxon>
        <taxon>Arenibacter</taxon>
    </lineage>
</organism>
<dbReference type="SMART" id="SM00448">
    <property type="entry name" value="REC"/>
    <property type="match status" value="1"/>
</dbReference>
<feature type="modified residue" description="4-aspartylphosphate" evidence="1">
    <location>
        <position position="60"/>
    </location>
</feature>
<dbReference type="Proteomes" id="UP001597532">
    <property type="component" value="Unassembled WGS sequence"/>
</dbReference>
<dbReference type="InterPro" id="IPR052893">
    <property type="entry name" value="TCS_response_regulator"/>
</dbReference>
<evidence type="ECO:0000313" key="4">
    <source>
        <dbReference type="Proteomes" id="UP001597532"/>
    </source>
</evidence>
<comment type="caution">
    <text evidence="3">The sequence shown here is derived from an EMBL/GenBank/DDBJ whole genome shotgun (WGS) entry which is preliminary data.</text>
</comment>
<dbReference type="PANTHER" id="PTHR44520">
    <property type="entry name" value="RESPONSE REGULATOR RCP1-RELATED"/>
    <property type="match status" value="1"/>
</dbReference>
<evidence type="ECO:0000256" key="1">
    <source>
        <dbReference type="PROSITE-ProRule" id="PRU00169"/>
    </source>
</evidence>
<proteinExistence type="predicted"/>
<sequence length="147" mass="16818">MDSRPYILLADDDDDDCKFFKEALEALPISAHLTFVNDGEELMQLLTKNVEYMPDVLFLDLNMPRKTGVQCLTEIKCDYRLKNVPVVIISTSYDPVVANLLYQSGASYYIRKPIGFSQLQELISTAILRIIKENIPRPEKENFLLLA</sequence>
<name>A0ABW5VEJ5_9FLAO</name>
<accession>A0ABW5VEJ5</accession>
<dbReference type="Pfam" id="PF00072">
    <property type="entry name" value="Response_reg"/>
    <property type="match status" value="1"/>
</dbReference>
<gene>
    <name evidence="3" type="ORF">ACFS1K_06215</name>
</gene>
<keyword evidence="1" id="KW-0597">Phosphoprotein</keyword>
<feature type="domain" description="Response regulatory" evidence="2">
    <location>
        <begin position="6"/>
        <end position="127"/>
    </location>
</feature>
<dbReference type="SUPFAM" id="SSF52172">
    <property type="entry name" value="CheY-like"/>
    <property type="match status" value="1"/>
</dbReference>
<evidence type="ECO:0000259" key="2">
    <source>
        <dbReference type="PROSITE" id="PS50110"/>
    </source>
</evidence>
<dbReference type="PANTHER" id="PTHR44520:SF2">
    <property type="entry name" value="RESPONSE REGULATOR RCP1"/>
    <property type="match status" value="1"/>
</dbReference>
<dbReference type="Gene3D" id="3.40.50.2300">
    <property type="match status" value="1"/>
</dbReference>
<dbReference type="InterPro" id="IPR011006">
    <property type="entry name" value="CheY-like_superfamily"/>
</dbReference>
<dbReference type="EMBL" id="JBHUOK010000021">
    <property type="protein sequence ID" value="MFD2789344.1"/>
    <property type="molecule type" value="Genomic_DNA"/>
</dbReference>
<reference evidence="4" key="1">
    <citation type="journal article" date="2019" name="Int. J. Syst. Evol. Microbiol.">
        <title>The Global Catalogue of Microorganisms (GCM) 10K type strain sequencing project: providing services to taxonomists for standard genome sequencing and annotation.</title>
        <authorList>
            <consortium name="The Broad Institute Genomics Platform"/>
            <consortium name="The Broad Institute Genome Sequencing Center for Infectious Disease"/>
            <person name="Wu L."/>
            <person name="Ma J."/>
        </authorList>
    </citation>
    <scope>NUCLEOTIDE SEQUENCE [LARGE SCALE GENOMIC DNA]</scope>
    <source>
        <strain evidence="4">KCTC 52924</strain>
    </source>
</reference>
<dbReference type="PROSITE" id="PS50110">
    <property type="entry name" value="RESPONSE_REGULATORY"/>
    <property type="match status" value="1"/>
</dbReference>
<dbReference type="RefSeq" id="WP_251808058.1">
    <property type="nucleotide sequence ID" value="NZ_CP166679.1"/>
</dbReference>